<dbReference type="EMBL" id="JAKWBI020000001">
    <property type="protein sequence ID" value="KAJ2907313.1"/>
    <property type="molecule type" value="Genomic_DNA"/>
</dbReference>
<dbReference type="Pfam" id="PF10404">
    <property type="entry name" value="BHD_2"/>
    <property type="match status" value="1"/>
</dbReference>
<feature type="compositionally biased region" description="Acidic residues" evidence="6">
    <location>
        <begin position="942"/>
        <end position="954"/>
    </location>
</feature>
<keyword evidence="5" id="KW-0539">Nucleus</keyword>
<keyword evidence="3" id="KW-0227">DNA damage</keyword>
<dbReference type="PANTHER" id="PTHR12135:SF2">
    <property type="entry name" value="DNA REPAIR PROTEIN RAD34"/>
    <property type="match status" value="1"/>
</dbReference>
<dbReference type="Gene3D" id="3.30.70.2460">
    <property type="entry name" value="Rad4, beta-hairpin domain BHD3"/>
    <property type="match status" value="1"/>
</dbReference>
<dbReference type="GO" id="GO:0000111">
    <property type="term" value="C:nucleotide-excision repair factor 2 complex"/>
    <property type="evidence" value="ECO:0007669"/>
    <property type="project" value="TreeGrafter"/>
</dbReference>
<feature type="domain" description="Rad4 beta-hairpin" evidence="8">
    <location>
        <begin position="666"/>
        <end position="729"/>
    </location>
</feature>
<dbReference type="GO" id="GO:0006289">
    <property type="term" value="P:nucleotide-excision repair"/>
    <property type="evidence" value="ECO:0007669"/>
    <property type="project" value="InterPro"/>
</dbReference>
<evidence type="ECO:0000256" key="1">
    <source>
        <dbReference type="ARBA" id="ARBA00004123"/>
    </source>
</evidence>
<feature type="compositionally biased region" description="Acidic residues" evidence="6">
    <location>
        <begin position="996"/>
        <end position="1019"/>
    </location>
</feature>
<dbReference type="SUPFAM" id="SSF54001">
    <property type="entry name" value="Cysteine proteinases"/>
    <property type="match status" value="1"/>
</dbReference>
<dbReference type="Pfam" id="PF03835">
    <property type="entry name" value="Rad4"/>
    <property type="match status" value="1"/>
</dbReference>
<feature type="region of interest" description="Disordered" evidence="6">
    <location>
        <begin position="374"/>
        <end position="403"/>
    </location>
</feature>
<dbReference type="FunFam" id="3.30.70.2460:FF:000001">
    <property type="entry name" value="DNA repair protein Rad4 family"/>
    <property type="match status" value="1"/>
</dbReference>
<dbReference type="Proteomes" id="UP001201980">
    <property type="component" value="Unassembled WGS sequence"/>
</dbReference>
<comment type="caution">
    <text evidence="10">The sequence shown here is derived from an EMBL/GenBank/DDBJ whole genome shotgun (WGS) entry which is preliminary data.</text>
</comment>
<dbReference type="GO" id="GO:0006298">
    <property type="term" value="P:mismatch repair"/>
    <property type="evidence" value="ECO:0007669"/>
    <property type="project" value="TreeGrafter"/>
</dbReference>
<evidence type="ECO:0000256" key="3">
    <source>
        <dbReference type="ARBA" id="ARBA00022763"/>
    </source>
</evidence>
<feature type="compositionally biased region" description="Acidic residues" evidence="6">
    <location>
        <begin position="420"/>
        <end position="436"/>
    </location>
</feature>
<dbReference type="AlphaFoldDB" id="A0AAD5S0F2"/>
<evidence type="ECO:0000259" key="9">
    <source>
        <dbReference type="SMART" id="SM01032"/>
    </source>
</evidence>
<feature type="compositionally biased region" description="Acidic residues" evidence="6">
    <location>
        <begin position="870"/>
        <end position="881"/>
    </location>
</feature>
<dbReference type="SMART" id="SM01031">
    <property type="entry name" value="BHD_2"/>
    <property type="match status" value="1"/>
</dbReference>
<dbReference type="InterPro" id="IPR004583">
    <property type="entry name" value="DNA_repair_Rad4"/>
</dbReference>
<dbReference type="Pfam" id="PF10405">
    <property type="entry name" value="BHD_3"/>
    <property type="match status" value="1"/>
</dbReference>
<proteinExistence type="inferred from homology"/>
<accession>A0AAD5S0F2</accession>
<dbReference type="Gene3D" id="2.20.20.110">
    <property type="entry name" value="Rad4, beta-hairpin domain BHD1"/>
    <property type="match status" value="1"/>
</dbReference>
<dbReference type="GO" id="GO:0003697">
    <property type="term" value="F:single-stranded DNA binding"/>
    <property type="evidence" value="ECO:0007669"/>
    <property type="project" value="TreeGrafter"/>
</dbReference>
<dbReference type="InterPro" id="IPR018326">
    <property type="entry name" value="Rad4_beta-hairpin_dom1"/>
</dbReference>
<protein>
    <submittedName>
        <fullName evidence="10">Xeroderma pigmentosum group C-complementing</fullName>
    </submittedName>
</protein>
<name>A0AAD5S0F2_9PEZI</name>
<dbReference type="SMART" id="SM01032">
    <property type="entry name" value="BHD_3"/>
    <property type="match status" value="1"/>
</dbReference>
<evidence type="ECO:0000256" key="4">
    <source>
        <dbReference type="ARBA" id="ARBA00023204"/>
    </source>
</evidence>
<evidence type="ECO:0000313" key="11">
    <source>
        <dbReference type="Proteomes" id="UP001201980"/>
    </source>
</evidence>
<feature type="domain" description="Rad4 beta-hairpin" evidence="7">
    <location>
        <begin position="605"/>
        <end position="664"/>
    </location>
</feature>
<dbReference type="InterPro" id="IPR042488">
    <property type="entry name" value="Rad4_BHD3_sf"/>
</dbReference>
<dbReference type="InterPro" id="IPR018327">
    <property type="entry name" value="BHD_2"/>
</dbReference>
<feature type="region of interest" description="Disordered" evidence="6">
    <location>
        <begin position="221"/>
        <end position="248"/>
    </location>
</feature>
<comment type="similarity">
    <text evidence="2">Belongs to the XPC family.</text>
</comment>
<feature type="compositionally biased region" description="Basic residues" evidence="6">
    <location>
        <begin position="1"/>
        <end position="12"/>
    </location>
</feature>
<dbReference type="InterPro" id="IPR018328">
    <property type="entry name" value="Rad4_beta-hairpin_dom3"/>
</dbReference>
<feature type="region of interest" description="Disordered" evidence="6">
    <location>
        <begin position="419"/>
        <end position="445"/>
    </location>
</feature>
<evidence type="ECO:0000256" key="5">
    <source>
        <dbReference type="ARBA" id="ARBA00023242"/>
    </source>
</evidence>
<dbReference type="InterPro" id="IPR018325">
    <property type="entry name" value="Rad4/PNGase_transGLS-fold"/>
</dbReference>
<feature type="compositionally biased region" description="Basic and acidic residues" evidence="6">
    <location>
        <begin position="593"/>
        <end position="609"/>
    </location>
</feature>
<dbReference type="GO" id="GO:0005737">
    <property type="term" value="C:cytoplasm"/>
    <property type="evidence" value="ECO:0007669"/>
    <property type="project" value="TreeGrafter"/>
</dbReference>
<feature type="compositionally biased region" description="Acidic residues" evidence="6">
    <location>
        <begin position="104"/>
        <end position="113"/>
    </location>
</feature>
<dbReference type="SMART" id="SM01030">
    <property type="entry name" value="BHD_1"/>
    <property type="match status" value="1"/>
</dbReference>
<organism evidence="10 11">
    <name type="scientific">Zalerion maritima</name>
    <dbReference type="NCBI Taxonomy" id="339359"/>
    <lineage>
        <taxon>Eukaryota</taxon>
        <taxon>Fungi</taxon>
        <taxon>Dikarya</taxon>
        <taxon>Ascomycota</taxon>
        <taxon>Pezizomycotina</taxon>
        <taxon>Sordariomycetes</taxon>
        <taxon>Lulworthiomycetidae</taxon>
        <taxon>Lulworthiales</taxon>
        <taxon>Lulworthiaceae</taxon>
        <taxon>Zalerion</taxon>
    </lineage>
</organism>
<reference evidence="10" key="1">
    <citation type="submission" date="2022-07" db="EMBL/GenBank/DDBJ databases">
        <title>Draft genome sequence of Zalerion maritima ATCC 34329, a (micro)plastics degrading marine fungus.</title>
        <authorList>
            <person name="Paco A."/>
            <person name="Goncalves M.F.M."/>
            <person name="Rocha-Santos T.A.P."/>
            <person name="Alves A."/>
        </authorList>
    </citation>
    <scope>NUCLEOTIDE SEQUENCE</scope>
    <source>
        <strain evidence="10">ATCC 34329</strain>
    </source>
</reference>
<feature type="domain" description="Rad4 beta-hairpin" evidence="9">
    <location>
        <begin position="736"/>
        <end position="810"/>
    </location>
</feature>
<dbReference type="InterPro" id="IPR036985">
    <property type="entry name" value="Transglutaminase-like_sf"/>
</dbReference>
<dbReference type="InterPro" id="IPR038765">
    <property type="entry name" value="Papain-like_cys_pep_sf"/>
</dbReference>
<dbReference type="GO" id="GO:0071942">
    <property type="term" value="C:XPC complex"/>
    <property type="evidence" value="ECO:0007669"/>
    <property type="project" value="TreeGrafter"/>
</dbReference>
<evidence type="ECO:0000256" key="2">
    <source>
        <dbReference type="ARBA" id="ARBA00009525"/>
    </source>
</evidence>
<evidence type="ECO:0000256" key="6">
    <source>
        <dbReference type="SAM" id="MobiDB-lite"/>
    </source>
</evidence>
<dbReference type="PANTHER" id="PTHR12135">
    <property type="entry name" value="DNA REPAIR PROTEIN XP-C / RAD4"/>
    <property type="match status" value="1"/>
</dbReference>
<keyword evidence="4" id="KW-0234">DNA repair</keyword>
<sequence length="1019" mass="114945">MPPRAANKRLRGSTRGGESTEQVEPPKKKTRKNATVPPRKPTLFDALDASSSYQSLKSAHDVLNRLGGDDDDNDSPLSSLSDADPDDLPTPGTGTSKAAQAAPDAEDGYDEDEDLEFEDVLHVPEPQENVVPTDLQDLDLTLVRDTRISLTNPIGEKKGPTKRERAIRTACHRVHVQCLLWHNAIRNSWLCDQEVQAFLLSHLTPRLWEDVDRWRRNSGLEMEPEPLRPQKMGKGKCKKSTDRKSRDWGEAAKRLEEGKVNMAHGDPIFRFMRSLTMFWKQRFCITAPGIRKLGYMGLERLDKITKAYDKDPSDIERFGERVESLEDFRKYAQKCAGSRDVGAQLFTSLLRALGLEARMVGSLQPLGFGWTKAEEADPEDTDEANKVQQKSKPAAKEKYVACRQQRPKQGKKKIVHVDSDEFTGDGGDSDESDIEIPPDVHKKGMSASSKAYDKAFEYPHYWTEVFSPVAKKYIPVDPLVKFVVGTNRELIESLEPRGTKADKTKQVIAYVVGHSPDGTAKDVTLRYLKRQTMPGRTKGMRMPVEKIPVYNRHGKIKRYEQFDWFKYVMRGYERGGSNPKFAITEADMLEDSTDLKPRQPEKKEPKEGQETLQYYKNSKEFVLERHLKREEAMLATAKPVKVFVTKAKGAIKNEEDVYLRNDVVPVKSAETWHKQGRVPNAGELPLKRVPYRAATINRRLAIEEEERATGQKVLQGLYSYEQTDWIIPPPIKDGKIPKNEYGNIDLFVEHMLPEGAAHVPYRRAMPVCKKLGIDFAEAVVDFDFGHRMAMPVIQGVVIAEEHHDKVMQELLKDEAEKTRKDDEKRTKAALDMWRKFYRGMRIVERLALEYGHVGDAEKVFQHHHNVAVPEPEEPSAGDDDMAGGFLPEGFDISEEEPEPQPPQRKSRYFSAEGEGKGADDSDSDIGLIVEGSRQQMVANEAVDMDASDDDDDEAGMPSSKNASPSPPTRAPPTRRQRGARAGAAGVRGALRRQVVEDSDEPDSEDTNLGDDSDEYLEQQ</sequence>
<dbReference type="GO" id="GO:0003684">
    <property type="term" value="F:damaged DNA binding"/>
    <property type="evidence" value="ECO:0007669"/>
    <property type="project" value="InterPro"/>
</dbReference>
<evidence type="ECO:0000259" key="8">
    <source>
        <dbReference type="SMART" id="SM01031"/>
    </source>
</evidence>
<dbReference type="Gene3D" id="3.90.260.10">
    <property type="entry name" value="Transglutaminase-like"/>
    <property type="match status" value="1"/>
</dbReference>
<feature type="region of interest" description="Disordered" evidence="6">
    <location>
        <begin position="868"/>
        <end position="1019"/>
    </location>
</feature>
<comment type="subcellular location">
    <subcellularLocation>
        <location evidence="1">Nucleus</location>
    </subcellularLocation>
</comment>
<feature type="region of interest" description="Disordered" evidence="6">
    <location>
        <begin position="1"/>
        <end position="113"/>
    </location>
</feature>
<dbReference type="Pfam" id="PF10403">
    <property type="entry name" value="BHD_1"/>
    <property type="match status" value="1"/>
</dbReference>
<feature type="compositionally biased region" description="Basic and acidic residues" evidence="6">
    <location>
        <begin position="239"/>
        <end position="248"/>
    </location>
</feature>
<feature type="compositionally biased region" description="Low complexity" evidence="6">
    <location>
        <begin position="979"/>
        <end position="992"/>
    </location>
</feature>
<keyword evidence="11" id="KW-1185">Reference proteome</keyword>
<feature type="region of interest" description="Disordered" evidence="6">
    <location>
        <begin position="589"/>
        <end position="609"/>
    </location>
</feature>
<gene>
    <name evidence="10" type="ORF">MKZ38_003169</name>
</gene>
<evidence type="ECO:0000313" key="10">
    <source>
        <dbReference type="EMBL" id="KAJ2907313.1"/>
    </source>
</evidence>
<evidence type="ECO:0000259" key="7">
    <source>
        <dbReference type="SMART" id="SM01030"/>
    </source>
</evidence>